<keyword evidence="3" id="KW-1185">Reference proteome</keyword>
<proteinExistence type="predicted"/>
<dbReference type="Proteomes" id="UP001460270">
    <property type="component" value="Unassembled WGS sequence"/>
</dbReference>
<dbReference type="EMBL" id="JBBPFD010000214">
    <property type="protein sequence ID" value="KAK7879691.1"/>
    <property type="molecule type" value="Genomic_DNA"/>
</dbReference>
<organism evidence="2 3">
    <name type="scientific">Mugilogobius chulae</name>
    <name type="common">yellowstripe goby</name>
    <dbReference type="NCBI Taxonomy" id="88201"/>
    <lineage>
        <taxon>Eukaryota</taxon>
        <taxon>Metazoa</taxon>
        <taxon>Chordata</taxon>
        <taxon>Craniata</taxon>
        <taxon>Vertebrata</taxon>
        <taxon>Euteleostomi</taxon>
        <taxon>Actinopterygii</taxon>
        <taxon>Neopterygii</taxon>
        <taxon>Teleostei</taxon>
        <taxon>Neoteleostei</taxon>
        <taxon>Acanthomorphata</taxon>
        <taxon>Gobiaria</taxon>
        <taxon>Gobiiformes</taxon>
        <taxon>Gobioidei</taxon>
        <taxon>Gobiidae</taxon>
        <taxon>Gobionellinae</taxon>
        <taxon>Mugilogobius</taxon>
    </lineage>
</organism>
<evidence type="ECO:0000313" key="2">
    <source>
        <dbReference type="EMBL" id="KAK7879691.1"/>
    </source>
</evidence>
<protein>
    <submittedName>
        <fullName evidence="2">Uncharacterized protein</fullName>
    </submittedName>
</protein>
<accession>A0AAW0MK77</accession>
<gene>
    <name evidence="2" type="ORF">WMY93_033602</name>
</gene>
<sequence>MYDVAAVAAVRASGAADCKQQTRADPRLLLRSHPPHTSHIHWVHWVHSSSSRRRGRRGSSGSTEACRGHTEEDTHTRGTQEDTQFLSLGSREAKSELTS</sequence>
<dbReference type="AlphaFoldDB" id="A0AAW0MK77"/>
<name>A0AAW0MK77_9GOBI</name>
<reference evidence="3" key="1">
    <citation type="submission" date="2024-04" db="EMBL/GenBank/DDBJ databases">
        <title>Salinicola lusitanus LLJ914,a marine bacterium isolated from the Okinawa Trough.</title>
        <authorList>
            <person name="Li J."/>
        </authorList>
    </citation>
    <scope>NUCLEOTIDE SEQUENCE [LARGE SCALE GENOMIC DNA]</scope>
</reference>
<evidence type="ECO:0000256" key="1">
    <source>
        <dbReference type="SAM" id="MobiDB-lite"/>
    </source>
</evidence>
<evidence type="ECO:0000313" key="3">
    <source>
        <dbReference type="Proteomes" id="UP001460270"/>
    </source>
</evidence>
<feature type="region of interest" description="Disordered" evidence="1">
    <location>
        <begin position="46"/>
        <end position="99"/>
    </location>
</feature>
<feature type="compositionally biased region" description="Basic and acidic residues" evidence="1">
    <location>
        <begin position="66"/>
        <end position="80"/>
    </location>
</feature>
<feature type="non-terminal residue" evidence="2">
    <location>
        <position position="99"/>
    </location>
</feature>
<comment type="caution">
    <text evidence="2">The sequence shown here is derived from an EMBL/GenBank/DDBJ whole genome shotgun (WGS) entry which is preliminary data.</text>
</comment>
<feature type="compositionally biased region" description="Basic residues" evidence="1">
    <location>
        <begin position="46"/>
        <end position="57"/>
    </location>
</feature>